<evidence type="ECO:0000256" key="2">
    <source>
        <dbReference type="ARBA" id="ARBA00022723"/>
    </source>
</evidence>
<dbReference type="InterPro" id="IPR027806">
    <property type="entry name" value="HARBI1_dom"/>
</dbReference>
<dbReference type="GO" id="GO:0046872">
    <property type="term" value="F:metal ion binding"/>
    <property type="evidence" value="ECO:0007669"/>
    <property type="project" value="UniProtKB-KW"/>
</dbReference>
<dbReference type="Proteomes" id="UP000520814">
    <property type="component" value="Unassembled WGS sequence"/>
</dbReference>
<feature type="domain" description="DDE Tnp4" evidence="3">
    <location>
        <begin position="15"/>
        <end position="103"/>
    </location>
</feature>
<evidence type="ECO:0000259" key="3">
    <source>
        <dbReference type="Pfam" id="PF13359"/>
    </source>
</evidence>
<evidence type="ECO:0000313" key="4">
    <source>
        <dbReference type="EMBL" id="MBB6052940.1"/>
    </source>
</evidence>
<organism evidence="4 6">
    <name type="scientific">Armatimonas rosea</name>
    <dbReference type="NCBI Taxonomy" id="685828"/>
    <lineage>
        <taxon>Bacteria</taxon>
        <taxon>Bacillati</taxon>
        <taxon>Armatimonadota</taxon>
        <taxon>Armatimonadia</taxon>
        <taxon>Armatimonadales</taxon>
        <taxon>Armatimonadaceae</taxon>
        <taxon>Armatimonas</taxon>
    </lineage>
</organism>
<keyword evidence="2" id="KW-0479">Metal-binding</keyword>
<comment type="cofactor">
    <cofactor evidence="1">
        <name>a divalent metal cation</name>
        <dbReference type="ChEBI" id="CHEBI:60240"/>
    </cofactor>
</comment>
<comment type="caution">
    <text evidence="4">The sequence shown here is derived from an EMBL/GenBank/DDBJ whole genome shotgun (WGS) entry which is preliminary data.</text>
</comment>
<dbReference type="EMBL" id="JACHGW010000005">
    <property type="protein sequence ID" value="MBB6052940.1"/>
    <property type="molecule type" value="Genomic_DNA"/>
</dbReference>
<evidence type="ECO:0000313" key="5">
    <source>
        <dbReference type="EMBL" id="MBB6053168.1"/>
    </source>
</evidence>
<dbReference type="AlphaFoldDB" id="A0A7W9SUA9"/>
<dbReference type="Pfam" id="PF13359">
    <property type="entry name" value="DDE_Tnp_4"/>
    <property type="match status" value="1"/>
</dbReference>
<proteinExistence type="predicted"/>
<dbReference type="EMBL" id="JACHGW010000005">
    <property type="protein sequence ID" value="MBB6053168.1"/>
    <property type="molecule type" value="Genomic_DNA"/>
</dbReference>
<evidence type="ECO:0000313" key="6">
    <source>
        <dbReference type="Proteomes" id="UP000520814"/>
    </source>
</evidence>
<sequence>MADKKIAESVGYELPADSAVLQDLGFQGFEVADVETLMPHKKPRGRELTPFEKAVNRIISRSRVYVEHAISSIKRCRAVRDSLRLIRAEMSDMVMEIACGLHNLRLRLYPWQKVPMPGEPW</sequence>
<name>A0A7W9SUA9_ARMRO</name>
<protein>
    <recommendedName>
        <fullName evidence="3">DDE Tnp4 domain-containing protein</fullName>
    </recommendedName>
</protein>
<reference evidence="4 6" key="1">
    <citation type="submission" date="2020-08" db="EMBL/GenBank/DDBJ databases">
        <title>Genomic Encyclopedia of Type Strains, Phase IV (KMG-IV): sequencing the most valuable type-strain genomes for metagenomic binning, comparative biology and taxonomic classification.</title>
        <authorList>
            <person name="Goeker M."/>
        </authorList>
    </citation>
    <scope>NUCLEOTIDE SEQUENCE [LARGE SCALE GENOMIC DNA]</scope>
    <source>
        <strain evidence="4 6">DSM 23562</strain>
    </source>
</reference>
<gene>
    <name evidence="4" type="ORF">HNQ39_004772</name>
    <name evidence="5" type="ORF">HNQ39_005000</name>
</gene>
<keyword evidence="6" id="KW-1185">Reference proteome</keyword>
<accession>A0A7W9SUA9</accession>
<evidence type="ECO:0000256" key="1">
    <source>
        <dbReference type="ARBA" id="ARBA00001968"/>
    </source>
</evidence>